<sequence length="76" mass="9050">MSPIKRPQNAWILFRLDMHKLLRSEDPKATQTVLSKRISDLWRSASPEIKAEYYRRAEAAKYAHLIRYPGYKFSPR</sequence>
<keyword evidence="3" id="KW-0539">Nucleus</keyword>
<dbReference type="InterPro" id="IPR050140">
    <property type="entry name" value="SRY-related_HMG-box_TF-like"/>
</dbReference>
<name>A0A6A4GDA6_9AGAR</name>
<dbReference type="GO" id="GO:0000978">
    <property type="term" value="F:RNA polymerase II cis-regulatory region sequence-specific DNA binding"/>
    <property type="evidence" value="ECO:0007669"/>
    <property type="project" value="TreeGrafter"/>
</dbReference>
<dbReference type="GO" id="GO:0030154">
    <property type="term" value="P:cell differentiation"/>
    <property type="evidence" value="ECO:0007669"/>
    <property type="project" value="TreeGrafter"/>
</dbReference>
<keyword evidence="1 3" id="KW-0238">DNA-binding</keyword>
<evidence type="ECO:0000313" key="5">
    <source>
        <dbReference type="EMBL" id="KAE9383411.1"/>
    </source>
</evidence>
<keyword evidence="6" id="KW-1185">Reference proteome</keyword>
<dbReference type="PANTHER" id="PTHR10270:SF161">
    <property type="entry name" value="SEX-DETERMINING REGION Y PROTEIN"/>
    <property type="match status" value="1"/>
</dbReference>
<feature type="non-terminal residue" evidence="5">
    <location>
        <position position="76"/>
    </location>
</feature>
<dbReference type="OrthoDB" id="6247875at2759"/>
<dbReference type="GO" id="GO:0001228">
    <property type="term" value="F:DNA-binding transcription activator activity, RNA polymerase II-specific"/>
    <property type="evidence" value="ECO:0007669"/>
    <property type="project" value="TreeGrafter"/>
</dbReference>
<dbReference type="CDD" id="cd01389">
    <property type="entry name" value="HMG-box_ROX1-like"/>
    <property type="match status" value="1"/>
</dbReference>
<accession>A0A6A4GDA6</accession>
<dbReference type="Gene3D" id="1.10.30.10">
    <property type="entry name" value="High mobility group box domain"/>
    <property type="match status" value="1"/>
</dbReference>
<feature type="domain" description="HMG box" evidence="4">
    <location>
        <begin position="4"/>
        <end position="72"/>
    </location>
</feature>
<evidence type="ECO:0000256" key="3">
    <source>
        <dbReference type="PROSITE-ProRule" id="PRU00267"/>
    </source>
</evidence>
<dbReference type="SMART" id="SM00398">
    <property type="entry name" value="HMG"/>
    <property type="match status" value="1"/>
</dbReference>
<proteinExistence type="predicted"/>
<feature type="DNA-binding region" description="HMG box" evidence="3">
    <location>
        <begin position="4"/>
        <end position="72"/>
    </location>
</feature>
<dbReference type="InterPro" id="IPR036910">
    <property type="entry name" value="HMG_box_dom_sf"/>
</dbReference>
<evidence type="ECO:0000256" key="1">
    <source>
        <dbReference type="ARBA" id="ARBA00023125"/>
    </source>
</evidence>
<dbReference type="SUPFAM" id="SSF47095">
    <property type="entry name" value="HMG-box"/>
    <property type="match status" value="1"/>
</dbReference>
<dbReference type="Proteomes" id="UP000799118">
    <property type="component" value="Unassembled WGS sequence"/>
</dbReference>
<evidence type="ECO:0000313" key="6">
    <source>
        <dbReference type="Proteomes" id="UP000799118"/>
    </source>
</evidence>
<reference evidence="5" key="1">
    <citation type="journal article" date="2019" name="Environ. Microbiol.">
        <title>Fungal ecological strategies reflected in gene transcription - a case study of two litter decomposers.</title>
        <authorList>
            <person name="Barbi F."/>
            <person name="Kohler A."/>
            <person name="Barry K."/>
            <person name="Baskaran P."/>
            <person name="Daum C."/>
            <person name="Fauchery L."/>
            <person name="Ihrmark K."/>
            <person name="Kuo A."/>
            <person name="LaButti K."/>
            <person name="Lipzen A."/>
            <person name="Morin E."/>
            <person name="Grigoriev I.V."/>
            <person name="Henrissat B."/>
            <person name="Lindahl B."/>
            <person name="Martin F."/>
        </authorList>
    </citation>
    <scope>NUCLEOTIDE SEQUENCE</scope>
    <source>
        <strain evidence="5">JB14</strain>
    </source>
</reference>
<dbReference type="GO" id="GO:0005634">
    <property type="term" value="C:nucleus"/>
    <property type="evidence" value="ECO:0007669"/>
    <property type="project" value="UniProtKB-UniRule"/>
</dbReference>
<dbReference type="AlphaFoldDB" id="A0A6A4GDA6"/>
<evidence type="ECO:0000259" key="4">
    <source>
        <dbReference type="PROSITE" id="PS50118"/>
    </source>
</evidence>
<protein>
    <submittedName>
        <fullName evidence="5">Mating type protein 2</fullName>
    </submittedName>
</protein>
<keyword evidence="2" id="KW-0804">Transcription</keyword>
<dbReference type="PROSITE" id="PS50118">
    <property type="entry name" value="HMG_BOX_2"/>
    <property type="match status" value="1"/>
</dbReference>
<dbReference type="EMBL" id="ML770492">
    <property type="protein sequence ID" value="KAE9383411.1"/>
    <property type="molecule type" value="Genomic_DNA"/>
</dbReference>
<gene>
    <name evidence="5" type="ORF">BT96DRAFT_843877</name>
</gene>
<dbReference type="InterPro" id="IPR009071">
    <property type="entry name" value="HMG_box_dom"/>
</dbReference>
<dbReference type="Pfam" id="PF00505">
    <property type="entry name" value="HMG_box"/>
    <property type="match status" value="1"/>
</dbReference>
<dbReference type="PANTHER" id="PTHR10270">
    <property type="entry name" value="SOX TRANSCRIPTION FACTOR"/>
    <property type="match status" value="1"/>
</dbReference>
<evidence type="ECO:0000256" key="2">
    <source>
        <dbReference type="ARBA" id="ARBA00023163"/>
    </source>
</evidence>
<organism evidence="5 6">
    <name type="scientific">Gymnopus androsaceus JB14</name>
    <dbReference type="NCBI Taxonomy" id="1447944"/>
    <lineage>
        <taxon>Eukaryota</taxon>
        <taxon>Fungi</taxon>
        <taxon>Dikarya</taxon>
        <taxon>Basidiomycota</taxon>
        <taxon>Agaricomycotina</taxon>
        <taxon>Agaricomycetes</taxon>
        <taxon>Agaricomycetidae</taxon>
        <taxon>Agaricales</taxon>
        <taxon>Marasmiineae</taxon>
        <taxon>Omphalotaceae</taxon>
        <taxon>Gymnopus</taxon>
    </lineage>
</organism>